<evidence type="ECO:0000256" key="4">
    <source>
        <dbReference type="ARBA" id="ARBA00023163"/>
    </source>
</evidence>
<feature type="coiled-coil region" evidence="6">
    <location>
        <begin position="508"/>
        <end position="535"/>
    </location>
</feature>
<dbReference type="InterPro" id="IPR036879">
    <property type="entry name" value="TF_MADSbox_sf"/>
</dbReference>
<evidence type="ECO:0000259" key="8">
    <source>
        <dbReference type="PROSITE" id="PS50066"/>
    </source>
</evidence>
<evidence type="ECO:0000256" key="5">
    <source>
        <dbReference type="ARBA" id="ARBA00023242"/>
    </source>
</evidence>
<feature type="coiled-coil region" evidence="6">
    <location>
        <begin position="102"/>
        <end position="129"/>
    </location>
</feature>
<keyword evidence="6" id="KW-0175">Coiled coil</keyword>
<feature type="region of interest" description="Disordered" evidence="7">
    <location>
        <begin position="628"/>
        <end position="658"/>
    </location>
</feature>
<dbReference type="EMBL" id="JAGKQM010000002">
    <property type="protein sequence ID" value="KAH0937322.1"/>
    <property type="molecule type" value="Genomic_DNA"/>
</dbReference>
<evidence type="ECO:0000313" key="9">
    <source>
        <dbReference type="EMBL" id="KAH0937322.1"/>
    </source>
</evidence>
<evidence type="ECO:0000256" key="1">
    <source>
        <dbReference type="ARBA" id="ARBA00004123"/>
    </source>
</evidence>
<evidence type="ECO:0000313" key="10">
    <source>
        <dbReference type="Proteomes" id="UP000824890"/>
    </source>
</evidence>
<accession>A0ABQ8E6T5</accession>
<reference evidence="9 10" key="1">
    <citation type="submission" date="2021-05" db="EMBL/GenBank/DDBJ databases">
        <title>Genome Assembly of Synthetic Allotetraploid Brassica napus Reveals Homoeologous Exchanges between Subgenomes.</title>
        <authorList>
            <person name="Davis J.T."/>
        </authorList>
    </citation>
    <scope>NUCLEOTIDE SEQUENCE [LARGE SCALE GENOMIC DNA]</scope>
    <source>
        <strain evidence="10">cv. Da-Ae</strain>
        <tissue evidence="9">Seedling</tissue>
    </source>
</reference>
<evidence type="ECO:0000256" key="2">
    <source>
        <dbReference type="ARBA" id="ARBA00023015"/>
    </source>
</evidence>
<comment type="subcellular location">
    <subcellularLocation>
        <location evidence="1">Nucleus</location>
    </subcellularLocation>
</comment>
<dbReference type="SMART" id="SM00432">
    <property type="entry name" value="MADS"/>
    <property type="match status" value="1"/>
</dbReference>
<keyword evidence="3" id="KW-0238">DNA-binding</keyword>
<evidence type="ECO:0000256" key="7">
    <source>
        <dbReference type="SAM" id="MobiDB-lite"/>
    </source>
</evidence>
<name>A0ABQ8E6T5_BRANA</name>
<dbReference type="CDD" id="cd00265">
    <property type="entry name" value="MADS_MEF2_like"/>
    <property type="match status" value="1"/>
</dbReference>
<keyword evidence="10" id="KW-1185">Reference proteome</keyword>
<protein>
    <recommendedName>
        <fullName evidence="8">MADS-box domain-containing protein</fullName>
    </recommendedName>
</protein>
<proteinExistence type="predicted"/>
<feature type="domain" description="MADS-box" evidence="8">
    <location>
        <begin position="9"/>
        <end position="69"/>
    </location>
</feature>
<keyword evidence="4" id="KW-0804">Transcription</keyword>
<dbReference type="Gene3D" id="3.40.1810.10">
    <property type="entry name" value="Transcription factor, MADS-box"/>
    <property type="match status" value="1"/>
</dbReference>
<dbReference type="Proteomes" id="UP000824890">
    <property type="component" value="Unassembled WGS sequence"/>
</dbReference>
<dbReference type="SUPFAM" id="SSF55455">
    <property type="entry name" value="SRF-like"/>
    <property type="match status" value="1"/>
</dbReference>
<keyword evidence="5" id="KW-0539">Nucleus</keyword>
<keyword evidence="2" id="KW-0805">Transcription regulation</keyword>
<dbReference type="PRINTS" id="PR00404">
    <property type="entry name" value="MADSDOMAIN"/>
</dbReference>
<dbReference type="PANTHER" id="PTHR11945">
    <property type="entry name" value="MADS BOX PROTEIN"/>
    <property type="match status" value="1"/>
</dbReference>
<evidence type="ECO:0000256" key="3">
    <source>
        <dbReference type="ARBA" id="ARBA00023125"/>
    </source>
</evidence>
<evidence type="ECO:0000256" key="6">
    <source>
        <dbReference type="SAM" id="Coils"/>
    </source>
</evidence>
<feature type="compositionally biased region" description="Basic and acidic residues" evidence="7">
    <location>
        <begin position="643"/>
        <end position="658"/>
    </location>
</feature>
<comment type="caution">
    <text evidence="9">The sequence shown here is derived from an EMBL/GenBank/DDBJ whole genome shotgun (WGS) entry which is preliminary data.</text>
</comment>
<dbReference type="PROSITE" id="PS50066">
    <property type="entry name" value="MADS_BOX_2"/>
    <property type="match status" value="1"/>
</dbReference>
<dbReference type="InterPro" id="IPR002100">
    <property type="entry name" value="TF_MADSbox"/>
</dbReference>
<sequence length="658" mass="73598">MTETMRKTKGRLKTKMVKIEKEKNLQVTFCKRKNGLFKKANELCTLCNARVAIILFSPSGKVFSFGHTKVETIIDRFGKTDHPDSNIQSNMQLGEIHQNSTIRGLNNRLTEVMKNLESEQKTNEELKKLRKKSKLPEIWLKESIGGLDLGQAKEFKGKLENLKKQVIYEAFKSFLATPFPHPGFYGGSSSNAPCGGVDGNVNAFDNHNMVPPNHPSPFVPGFNHNMALPTTPFPHPGFYGGSSCNTPFGVDGGINIDPNLNPFEQRRMVKVNAFGNHNMVLPDHPSPFGNYSRVEGFVMKNVESEQKTNEELKKLRKKSKLPEIWLKESIGGLDLGQAKEFKVVLRNLSLDSTITWFSPVIIIRMNLEMNILMMAILVDAATPFPHPGFYGGSSSNTPFGVDGGINIDPNLNPFEQRRMVNVNAFGNHNMVLPDHPSSFGNYSRIEGFVSGFNHNMALPSHPNPNGKIFSFGHTKVETIIDRFEKTDHPDSNTQRNMQLGEIHQNSTIRGLNNRLTEVMKNLESEQKTSEELKKLRKKSKLPEIWLKESIGGLDLGQAKEFKGKLENLKKQVIYEAFKIFLATPFPHPGFYGGSSSNAPFGVDCNGNAFDNHNMVLPNHPSPFVPGFNRNMVLPSHPNPNESGNEHPHDGHPPQPRSD</sequence>
<gene>
    <name evidence="9" type="ORF">HID58_004783</name>
</gene>
<dbReference type="Pfam" id="PF00319">
    <property type="entry name" value="SRF-TF"/>
    <property type="match status" value="1"/>
</dbReference>
<organism evidence="9 10">
    <name type="scientific">Brassica napus</name>
    <name type="common">Rape</name>
    <dbReference type="NCBI Taxonomy" id="3708"/>
    <lineage>
        <taxon>Eukaryota</taxon>
        <taxon>Viridiplantae</taxon>
        <taxon>Streptophyta</taxon>
        <taxon>Embryophyta</taxon>
        <taxon>Tracheophyta</taxon>
        <taxon>Spermatophyta</taxon>
        <taxon>Magnoliopsida</taxon>
        <taxon>eudicotyledons</taxon>
        <taxon>Gunneridae</taxon>
        <taxon>Pentapetalae</taxon>
        <taxon>rosids</taxon>
        <taxon>malvids</taxon>
        <taxon>Brassicales</taxon>
        <taxon>Brassicaceae</taxon>
        <taxon>Brassiceae</taxon>
        <taxon>Brassica</taxon>
    </lineage>
</organism>
<dbReference type="InterPro" id="IPR033896">
    <property type="entry name" value="MEF2-like_N"/>
</dbReference>
<dbReference type="PANTHER" id="PTHR11945:SF664">
    <property type="entry name" value="MADS-BOX DOMAIN-CONTAINING PROTEIN"/>
    <property type="match status" value="1"/>
</dbReference>